<keyword evidence="2" id="KW-1185">Reference proteome</keyword>
<dbReference type="RefSeq" id="WP_305753217.1">
    <property type="nucleotide sequence ID" value="NZ_JAPCKK010000004.1"/>
</dbReference>
<name>A0ABT9FMG0_9BACL</name>
<evidence type="ECO:0000313" key="2">
    <source>
        <dbReference type="Proteomes" id="UP001241848"/>
    </source>
</evidence>
<sequence>MDIKLPNKSMLPNGFRYPESFLKVVGLNLVNLDPWLIMNGDHVISRMEGLKERYPSRVLIPFARRLDNDDLACFELMKGEGVY</sequence>
<organism evidence="1 2">
    <name type="scientific">Paenibacillus zeirhizosphaerae</name>
    <dbReference type="NCBI Taxonomy" id="2987519"/>
    <lineage>
        <taxon>Bacteria</taxon>
        <taxon>Bacillati</taxon>
        <taxon>Bacillota</taxon>
        <taxon>Bacilli</taxon>
        <taxon>Bacillales</taxon>
        <taxon>Paenibacillaceae</taxon>
        <taxon>Paenibacillus</taxon>
    </lineage>
</organism>
<proteinExistence type="predicted"/>
<comment type="caution">
    <text evidence="1">The sequence shown here is derived from an EMBL/GenBank/DDBJ whole genome shotgun (WGS) entry which is preliminary data.</text>
</comment>
<dbReference type="Proteomes" id="UP001241848">
    <property type="component" value="Unassembled WGS sequence"/>
</dbReference>
<protein>
    <submittedName>
        <fullName evidence="1">Uncharacterized protein</fullName>
    </submittedName>
</protein>
<reference evidence="1 2" key="1">
    <citation type="submission" date="2022-10" db="EMBL/GenBank/DDBJ databases">
        <title>Paenibacillus description and whole genome data of maize root bacterial community.</title>
        <authorList>
            <person name="Marton D."/>
            <person name="Farkas M."/>
            <person name="Cserhati M."/>
        </authorList>
    </citation>
    <scope>NUCLEOTIDE SEQUENCE [LARGE SCALE GENOMIC DNA]</scope>
    <source>
        <strain evidence="1 2">P96</strain>
    </source>
</reference>
<accession>A0ABT9FMG0</accession>
<gene>
    <name evidence="1" type="ORF">OIN60_02065</name>
</gene>
<evidence type="ECO:0000313" key="1">
    <source>
        <dbReference type="EMBL" id="MDP4095577.1"/>
    </source>
</evidence>
<dbReference type="EMBL" id="JAPCKK010000004">
    <property type="protein sequence ID" value="MDP4095577.1"/>
    <property type="molecule type" value="Genomic_DNA"/>
</dbReference>